<dbReference type="EMBL" id="VOHK01000001">
    <property type="protein sequence ID" value="TWT23812.1"/>
    <property type="molecule type" value="Genomic_DNA"/>
</dbReference>
<dbReference type="RefSeq" id="WP_158636428.1">
    <property type="nucleotide sequence ID" value="NZ_VOHK01000001.1"/>
</dbReference>
<protein>
    <submittedName>
        <fullName evidence="1">Uncharacterized protein</fullName>
    </submittedName>
</protein>
<dbReference type="Proteomes" id="UP000319980">
    <property type="component" value="Unassembled WGS sequence"/>
</dbReference>
<reference evidence="1 2" key="1">
    <citation type="journal article" date="2008" name="Int. J. Syst. Evol. Microbiol.">
        <title>Luteimonas marina sp. nov., isolated from seawater.</title>
        <authorList>
            <person name="Baik K.S."/>
            <person name="Park S.C."/>
            <person name="Kim M.S."/>
            <person name="Kim E.M."/>
            <person name="Park C."/>
            <person name="Chun J."/>
            <person name="Seong C.N."/>
        </authorList>
    </citation>
    <scope>NUCLEOTIDE SEQUENCE [LARGE SCALE GENOMIC DNA]</scope>
    <source>
        <strain evidence="1 2">FR1330</strain>
    </source>
</reference>
<organism evidence="1 2">
    <name type="scientific">Luteimonas marina</name>
    <dbReference type="NCBI Taxonomy" id="488485"/>
    <lineage>
        <taxon>Bacteria</taxon>
        <taxon>Pseudomonadati</taxon>
        <taxon>Pseudomonadota</taxon>
        <taxon>Gammaproteobacteria</taxon>
        <taxon>Lysobacterales</taxon>
        <taxon>Lysobacteraceae</taxon>
        <taxon>Luteimonas</taxon>
    </lineage>
</organism>
<proteinExistence type="predicted"/>
<comment type="caution">
    <text evidence="1">The sequence shown here is derived from an EMBL/GenBank/DDBJ whole genome shotgun (WGS) entry which is preliminary data.</text>
</comment>
<sequence length="78" mass="8669">MSWKRTVRPDARAAPDPAAVEVERAVAWMSMGVVTFTPLPVCDLDAIDLELWIAIDRLGDRCIGMCPVLWSVRDAGRE</sequence>
<name>A0A5C5UE81_9GAMM</name>
<accession>A0A5C5UE81</accession>
<keyword evidence="2" id="KW-1185">Reference proteome</keyword>
<evidence type="ECO:0000313" key="2">
    <source>
        <dbReference type="Proteomes" id="UP000319980"/>
    </source>
</evidence>
<gene>
    <name evidence="1" type="ORF">FQY83_04145</name>
</gene>
<dbReference type="AlphaFoldDB" id="A0A5C5UE81"/>
<evidence type="ECO:0000313" key="1">
    <source>
        <dbReference type="EMBL" id="TWT23812.1"/>
    </source>
</evidence>